<evidence type="ECO:0000313" key="2">
    <source>
        <dbReference type="EMBL" id="KAH9329848.1"/>
    </source>
</evidence>
<reference evidence="2 3" key="1">
    <citation type="journal article" date="2021" name="Nat. Plants">
        <title>The Taxus genome provides insights into paclitaxel biosynthesis.</title>
        <authorList>
            <person name="Xiong X."/>
            <person name="Gou J."/>
            <person name="Liao Q."/>
            <person name="Li Y."/>
            <person name="Zhou Q."/>
            <person name="Bi G."/>
            <person name="Li C."/>
            <person name="Du R."/>
            <person name="Wang X."/>
            <person name="Sun T."/>
            <person name="Guo L."/>
            <person name="Liang H."/>
            <person name="Lu P."/>
            <person name="Wu Y."/>
            <person name="Zhang Z."/>
            <person name="Ro D.K."/>
            <person name="Shang Y."/>
            <person name="Huang S."/>
            <person name="Yan J."/>
        </authorList>
    </citation>
    <scope>NUCLEOTIDE SEQUENCE [LARGE SCALE GENOMIC DNA]</scope>
    <source>
        <strain evidence="2">Ta-2019</strain>
    </source>
</reference>
<keyword evidence="3" id="KW-1185">Reference proteome</keyword>
<evidence type="ECO:0000313" key="3">
    <source>
        <dbReference type="Proteomes" id="UP000824469"/>
    </source>
</evidence>
<dbReference type="PANTHER" id="PTHR21494">
    <property type="entry name" value="ACTIVATING SIGNAL COINTEGRATOR 1 COMPLEX SUBUNIT 2 ASC-1 COMPLEX SUBUNIT P100"/>
    <property type="match status" value="1"/>
</dbReference>
<dbReference type="Proteomes" id="UP000824469">
    <property type="component" value="Unassembled WGS sequence"/>
</dbReference>
<dbReference type="GO" id="GO:0043130">
    <property type="term" value="F:ubiquitin binding"/>
    <property type="evidence" value="ECO:0007669"/>
    <property type="project" value="TreeGrafter"/>
</dbReference>
<dbReference type="InterPro" id="IPR052586">
    <property type="entry name" value="ASCC2"/>
</dbReference>
<feature type="compositionally biased region" description="Basic and acidic residues" evidence="1">
    <location>
        <begin position="23"/>
        <end position="35"/>
    </location>
</feature>
<name>A0AA38GX39_TAXCH</name>
<dbReference type="PANTHER" id="PTHR21494:SF0">
    <property type="entry name" value="ACTIVATING SIGNAL COINTEGRATOR 1 COMPLEX SUBUNIT 2"/>
    <property type="match status" value="1"/>
</dbReference>
<comment type="caution">
    <text evidence="2">The sequence shown here is derived from an EMBL/GenBank/DDBJ whole genome shotgun (WGS) entry which is preliminary data.</text>
</comment>
<gene>
    <name evidence="2" type="ORF">KI387_001956</name>
</gene>
<dbReference type="AlphaFoldDB" id="A0AA38GX39"/>
<dbReference type="OMA" id="QFRKRWY"/>
<sequence>MHPHTSQSGARRDEFNNNKQRKKTDTDLLNSEKGHRNVTSASSQRQNKKNSDTQNCGKGNKQEQQQGRFVKYFPHDEEGGLDPGETQGVADCLNHELSALLKLKPTNFWKAVATDDSLQDFLDSYLQFRKRWYDIPHYSHAGSMTGLVVGDQELSRRVFMVLYRMSSNQDPGAPARGSLISTEHTDLLFEKSLLDIPKLMDISAIFGHDNSCLTRSLVFNALESQPGLVDKLKGVVPQFLHIVDMMDHRCSSSLE</sequence>
<protein>
    <submittedName>
        <fullName evidence="2">Uncharacterized protein</fullName>
    </submittedName>
</protein>
<dbReference type="EMBL" id="JAHRHJ020000001">
    <property type="protein sequence ID" value="KAH9329848.1"/>
    <property type="molecule type" value="Genomic_DNA"/>
</dbReference>
<organism evidence="2 3">
    <name type="scientific">Taxus chinensis</name>
    <name type="common">Chinese yew</name>
    <name type="synonym">Taxus wallichiana var. chinensis</name>
    <dbReference type="NCBI Taxonomy" id="29808"/>
    <lineage>
        <taxon>Eukaryota</taxon>
        <taxon>Viridiplantae</taxon>
        <taxon>Streptophyta</taxon>
        <taxon>Embryophyta</taxon>
        <taxon>Tracheophyta</taxon>
        <taxon>Spermatophyta</taxon>
        <taxon>Pinopsida</taxon>
        <taxon>Pinidae</taxon>
        <taxon>Conifers II</taxon>
        <taxon>Cupressales</taxon>
        <taxon>Taxaceae</taxon>
        <taxon>Taxus</taxon>
    </lineage>
</organism>
<accession>A0AA38GX39</accession>
<feature type="non-terminal residue" evidence="2">
    <location>
        <position position="255"/>
    </location>
</feature>
<evidence type="ECO:0000256" key="1">
    <source>
        <dbReference type="SAM" id="MobiDB-lite"/>
    </source>
</evidence>
<feature type="region of interest" description="Disordered" evidence="1">
    <location>
        <begin position="1"/>
        <end position="67"/>
    </location>
</feature>
<proteinExistence type="predicted"/>
<feature type="compositionally biased region" description="Polar residues" evidence="1">
    <location>
        <begin position="52"/>
        <end position="67"/>
    </location>
</feature>